<dbReference type="InterPro" id="IPR007110">
    <property type="entry name" value="Ig-like_dom"/>
</dbReference>
<accession>A0A6P7KV86</accession>
<dbReference type="RefSeq" id="XP_028984494.1">
    <property type="nucleotide sequence ID" value="XM_029128661.3"/>
</dbReference>
<dbReference type="KEGG" id="bspl:114842790"/>
<dbReference type="AlphaFoldDB" id="A0A6P7KV86"/>
<feature type="transmembrane region" description="Helical" evidence="1">
    <location>
        <begin position="262"/>
        <end position="286"/>
    </location>
</feature>
<dbReference type="Proteomes" id="UP000515150">
    <property type="component" value="Chromosome 16"/>
</dbReference>
<keyword evidence="2" id="KW-0732">Signal</keyword>
<feature type="signal peptide" evidence="2">
    <location>
        <begin position="1"/>
        <end position="31"/>
    </location>
</feature>
<dbReference type="PROSITE" id="PS50835">
    <property type="entry name" value="IG_LIKE"/>
    <property type="match status" value="1"/>
</dbReference>
<evidence type="ECO:0000256" key="1">
    <source>
        <dbReference type="SAM" id="Phobius"/>
    </source>
</evidence>
<keyword evidence="1" id="KW-0812">Transmembrane</keyword>
<keyword evidence="1" id="KW-0472">Membrane</keyword>
<dbReference type="SMART" id="SM00409">
    <property type="entry name" value="IG"/>
    <property type="match status" value="1"/>
</dbReference>
<dbReference type="InterPro" id="IPR003599">
    <property type="entry name" value="Ig_sub"/>
</dbReference>
<dbReference type="RefSeq" id="XP_028984493.1">
    <property type="nucleotide sequence ID" value="XM_029128660.3"/>
</dbReference>
<dbReference type="InterPro" id="IPR013106">
    <property type="entry name" value="Ig_V-set"/>
</dbReference>
<keyword evidence="4" id="KW-1185">Reference proteome</keyword>
<dbReference type="Gene3D" id="2.60.40.10">
    <property type="entry name" value="Immunoglobulins"/>
    <property type="match status" value="1"/>
</dbReference>
<evidence type="ECO:0000313" key="4">
    <source>
        <dbReference type="Proteomes" id="UP000515150"/>
    </source>
</evidence>
<evidence type="ECO:0000256" key="2">
    <source>
        <dbReference type="SAM" id="SignalP"/>
    </source>
</evidence>
<proteinExistence type="predicted"/>
<feature type="domain" description="Ig-like" evidence="3">
    <location>
        <begin position="46"/>
        <end position="133"/>
    </location>
</feature>
<protein>
    <submittedName>
        <fullName evidence="5 6">Uncharacterized protein LOC114842790</fullName>
    </submittedName>
</protein>
<sequence length="288" mass="31796">MILCEVQSAFQIRRGWMLWIFLHLRISGTDCLFTVHQPPAASAALGRDVVLPCQLRSSPHVRMGHPPVLYWEHLSHRDCPKLWPVSEGYKGRVERLDNNSQSANMSILLKHVQWADAGKYQCKLSIHPEKMRSFRKKGNETLLTVYDNLTFNLSKHNHSLLLCEVNVSHKPGCVLSVLHNGCRLPTVASARGPGAGSANVTLSERVSLRGAGKYECWLHVNQEVVAKSVLHYQPPGPGGGGENVTTCSSMLSGVVVVSPEPWLLYVGLLLVPITFLLGILTARVLCKA</sequence>
<evidence type="ECO:0000259" key="3">
    <source>
        <dbReference type="PROSITE" id="PS50835"/>
    </source>
</evidence>
<keyword evidence="1" id="KW-1133">Transmembrane helix</keyword>
<evidence type="ECO:0000313" key="5">
    <source>
        <dbReference type="RefSeq" id="XP_028984493.1"/>
    </source>
</evidence>
<dbReference type="GeneID" id="114842790"/>
<reference evidence="5 6" key="1">
    <citation type="submission" date="2025-04" db="UniProtKB">
        <authorList>
            <consortium name="RefSeq"/>
        </authorList>
    </citation>
    <scope>IDENTIFICATION</scope>
</reference>
<dbReference type="InterPro" id="IPR013783">
    <property type="entry name" value="Ig-like_fold"/>
</dbReference>
<name>A0A6P7KV86_BETSP</name>
<feature type="chain" id="PRO_5044651502" evidence="2">
    <location>
        <begin position="32"/>
        <end position="288"/>
    </location>
</feature>
<dbReference type="InterPro" id="IPR036179">
    <property type="entry name" value="Ig-like_dom_sf"/>
</dbReference>
<gene>
    <name evidence="5 6" type="primary">LOC114842790</name>
</gene>
<dbReference type="Pfam" id="PF07686">
    <property type="entry name" value="V-set"/>
    <property type="match status" value="1"/>
</dbReference>
<dbReference type="OrthoDB" id="10015491at2759"/>
<dbReference type="SUPFAM" id="SSF48726">
    <property type="entry name" value="Immunoglobulin"/>
    <property type="match status" value="1"/>
</dbReference>
<organism evidence="4 6">
    <name type="scientific">Betta splendens</name>
    <name type="common">Siamese fighting fish</name>
    <dbReference type="NCBI Taxonomy" id="158456"/>
    <lineage>
        <taxon>Eukaryota</taxon>
        <taxon>Metazoa</taxon>
        <taxon>Chordata</taxon>
        <taxon>Craniata</taxon>
        <taxon>Vertebrata</taxon>
        <taxon>Euteleostomi</taxon>
        <taxon>Actinopterygii</taxon>
        <taxon>Neopterygii</taxon>
        <taxon>Teleostei</taxon>
        <taxon>Neoteleostei</taxon>
        <taxon>Acanthomorphata</taxon>
        <taxon>Anabantaria</taxon>
        <taxon>Anabantiformes</taxon>
        <taxon>Anabantoidei</taxon>
        <taxon>Osphronemidae</taxon>
        <taxon>Betta</taxon>
    </lineage>
</organism>
<evidence type="ECO:0000313" key="6">
    <source>
        <dbReference type="RefSeq" id="XP_028984494.1"/>
    </source>
</evidence>